<feature type="transmembrane region" description="Helical" evidence="1">
    <location>
        <begin position="7"/>
        <end position="27"/>
    </location>
</feature>
<keyword evidence="1" id="KW-0812">Transmembrane</keyword>
<keyword evidence="1" id="KW-0472">Membrane</keyword>
<proteinExistence type="predicted"/>
<protein>
    <recommendedName>
        <fullName evidence="4">TMhelix containing protein</fullName>
    </recommendedName>
</protein>
<organism evidence="2 3">
    <name type="scientific">Paenibacillus urinalis</name>
    <dbReference type="NCBI Taxonomy" id="521520"/>
    <lineage>
        <taxon>Bacteria</taxon>
        <taxon>Bacillati</taxon>
        <taxon>Bacillota</taxon>
        <taxon>Bacilli</taxon>
        <taxon>Bacillales</taxon>
        <taxon>Paenibacillaceae</taxon>
        <taxon>Paenibacillus</taxon>
    </lineage>
</organism>
<keyword evidence="3" id="KW-1185">Reference proteome</keyword>
<keyword evidence="1" id="KW-1133">Transmembrane helix</keyword>
<dbReference type="EMBL" id="CP118109">
    <property type="protein sequence ID" value="WDI05042.1"/>
    <property type="molecule type" value="Genomic_DNA"/>
</dbReference>
<keyword evidence="2" id="KW-0614">Plasmid</keyword>
<gene>
    <name evidence="2" type="ORF">PUW25_26090</name>
</gene>
<evidence type="ECO:0000313" key="3">
    <source>
        <dbReference type="Proteomes" id="UP001221519"/>
    </source>
</evidence>
<evidence type="ECO:0000256" key="1">
    <source>
        <dbReference type="SAM" id="Phobius"/>
    </source>
</evidence>
<dbReference type="Proteomes" id="UP001221519">
    <property type="component" value="Plasmid unnamed1"/>
</dbReference>
<reference evidence="2 3" key="1">
    <citation type="submission" date="2023-02" db="EMBL/GenBank/DDBJ databases">
        <title>Pathogen: clinical or host-associated sample.</title>
        <authorList>
            <person name="Hergert J."/>
            <person name="Casey R."/>
            <person name="Wagner J."/>
            <person name="Young E.L."/>
            <person name="Oakeson K.F."/>
        </authorList>
    </citation>
    <scope>NUCLEOTIDE SEQUENCE [LARGE SCALE GENOMIC DNA]</scope>
    <source>
        <strain evidence="2 3">2022CK-00829</strain>
        <plasmid evidence="2 3">unnamed1</plasmid>
    </source>
</reference>
<evidence type="ECO:0000313" key="2">
    <source>
        <dbReference type="EMBL" id="WDI05042.1"/>
    </source>
</evidence>
<name>A0ABY7XGX8_9BACL</name>
<evidence type="ECO:0008006" key="4">
    <source>
        <dbReference type="Google" id="ProtNLM"/>
    </source>
</evidence>
<accession>A0ABY7XGX8</accession>
<sequence length="71" mass="8418">MEISKTLINRIRILIMVGIFIAVYHFIDPMWAFGFALYCILVDIADLNEDMDELTEERKTWKSFLTNRKGF</sequence>
<geneLocation type="plasmid" evidence="2 3">
    <name>unnamed1</name>
</geneLocation>
<dbReference type="RefSeq" id="WP_047913158.1">
    <property type="nucleotide sequence ID" value="NZ_CP118109.1"/>
</dbReference>